<feature type="region of interest" description="Disordered" evidence="1">
    <location>
        <begin position="24"/>
        <end position="126"/>
    </location>
</feature>
<protein>
    <submittedName>
        <fullName evidence="2">Uncharacterized protein</fullName>
    </submittedName>
</protein>
<evidence type="ECO:0000313" key="2">
    <source>
        <dbReference type="EMBL" id="KFO21388.1"/>
    </source>
</evidence>
<proteinExistence type="predicted"/>
<accession>A0A091CTU9</accession>
<dbReference type="Proteomes" id="UP000028990">
    <property type="component" value="Unassembled WGS sequence"/>
</dbReference>
<gene>
    <name evidence="2" type="ORF">H920_17220</name>
</gene>
<reference evidence="2 3" key="1">
    <citation type="submission" date="2013-11" db="EMBL/GenBank/DDBJ databases">
        <title>The Damaraland mole rat (Fukomys damarensis) genome and evolution of African mole rats.</title>
        <authorList>
            <person name="Gladyshev V.N."/>
            <person name="Fang X."/>
        </authorList>
    </citation>
    <scope>NUCLEOTIDE SEQUENCE [LARGE SCALE GENOMIC DNA]</scope>
    <source>
        <tissue evidence="2">Liver</tissue>
    </source>
</reference>
<dbReference type="EMBL" id="KN124383">
    <property type="protein sequence ID" value="KFO21388.1"/>
    <property type="molecule type" value="Genomic_DNA"/>
</dbReference>
<evidence type="ECO:0000313" key="3">
    <source>
        <dbReference type="Proteomes" id="UP000028990"/>
    </source>
</evidence>
<keyword evidence="3" id="KW-1185">Reference proteome</keyword>
<name>A0A091CTU9_FUKDA</name>
<dbReference type="AlphaFoldDB" id="A0A091CTU9"/>
<feature type="compositionally biased region" description="Polar residues" evidence="1">
    <location>
        <begin position="58"/>
        <end position="68"/>
    </location>
</feature>
<organism evidence="2 3">
    <name type="scientific">Fukomys damarensis</name>
    <name type="common">Damaraland mole rat</name>
    <name type="synonym">Cryptomys damarensis</name>
    <dbReference type="NCBI Taxonomy" id="885580"/>
    <lineage>
        <taxon>Eukaryota</taxon>
        <taxon>Metazoa</taxon>
        <taxon>Chordata</taxon>
        <taxon>Craniata</taxon>
        <taxon>Vertebrata</taxon>
        <taxon>Euteleostomi</taxon>
        <taxon>Mammalia</taxon>
        <taxon>Eutheria</taxon>
        <taxon>Euarchontoglires</taxon>
        <taxon>Glires</taxon>
        <taxon>Rodentia</taxon>
        <taxon>Hystricomorpha</taxon>
        <taxon>Bathyergidae</taxon>
        <taxon>Fukomys</taxon>
    </lineage>
</organism>
<sequence>MVHGLCRHLLNEFSKTYPIDVTSSENFSSTDADVESYLPDEATVSPRDQETEQEDTDVTSSENFSSTDADVESYLPDEATVSPRDQETEQEDTESSLLLPSPSTPFPKGNPLSDRRPGHLIPMTPGSQTALLVEEEYQCPQKNL</sequence>
<evidence type="ECO:0000256" key="1">
    <source>
        <dbReference type="SAM" id="MobiDB-lite"/>
    </source>
</evidence>